<evidence type="ECO:0000313" key="1">
    <source>
        <dbReference type="EMBL" id="QHV96498.1"/>
    </source>
</evidence>
<dbReference type="Proteomes" id="UP000464577">
    <property type="component" value="Chromosome"/>
</dbReference>
<accession>A0A6P1VVV4</accession>
<dbReference type="RefSeq" id="WP_162386906.1">
    <property type="nucleotide sequence ID" value="NZ_CP045997.1"/>
</dbReference>
<sequence>MKIKHIYLLLVLIAVAFVVGCSKKNDDPVAPDLATSAAGTYVVNSITQSTSTVAIPSSANYTMTLNRVSNNVVDMVYKTSLTGSSLIPSVPLSGTPAVITFQKSYSITATANGNANGDITNGILTFNTVEGGVTYKIVAKK</sequence>
<gene>
    <name evidence="1" type="ORF">GJR95_16415</name>
</gene>
<reference evidence="1 2" key="1">
    <citation type="submission" date="2019-11" db="EMBL/GenBank/DDBJ databases">
        <title>Spirosoma endbachense sp. nov., isolated from a natural salt meadow.</title>
        <authorList>
            <person name="Rojas J."/>
            <person name="Ambika Manirajan B."/>
            <person name="Ratering S."/>
            <person name="Suarez C."/>
            <person name="Geissler-Plaum R."/>
            <person name="Schnell S."/>
        </authorList>
    </citation>
    <scope>NUCLEOTIDE SEQUENCE [LARGE SCALE GENOMIC DNA]</scope>
    <source>
        <strain evidence="1 2">I-24</strain>
    </source>
</reference>
<organism evidence="1 2">
    <name type="scientific">Spirosoma endbachense</name>
    <dbReference type="NCBI Taxonomy" id="2666025"/>
    <lineage>
        <taxon>Bacteria</taxon>
        <taxon>Pseudomonadati</taxon>
        <taxon>Bacteroidota</taxon>
        <taxon>Cytophagia</taxon>
        <taxon>Cytophagales</taxon>
        <taxon>Cytophagaceae</taxon>
        <taxon>Spirosoma</taxon>
    </lineage>
</organism>
<dbReference type="AlphaFoldDB" id="A0A6P1VVV4"/>
<evidence type="ECO:0000313" key="2">
    <source>
        <dbReference type="Proteomes" id="UP000464577"/>
    </source>
</evidence>
<proteinExistence type="predicted"/>
<dbReference type="KEGG" id="senf:GJR95_16415"/>
<keyword evidence="2" id="KW-1185">Reference proteome</keyword>
<evidence type="ECO:0008006" key="3">
    <source>
        <dbReference type="Google" id="ProtNLM"/>
    </source>
</evidence>
<name>A0A6P1VVV4_9BACT</name>
<dbReference type="PROSITE" id="PS51257">
    <property type="entry name" value="PROKAR_LIPOPROTEIN"/>
    <property type="match status" value="1"/>
</dbReference>
<dbReference type="EMBL" id="CP045997">
    <property type="protein sequence ID" value="QHV96498.1"/>
    <property type="molecule type" value="Genomic_DNA"/>
</dbReference>
<protein>
    <recommendedName>
        <fullName evidence="3">Lipocalin-like domain-containing protein</fullName>
    </recommendedName>
</protein>